<dbReference type="EC" id="3.4.23.36" evidence="9"/>
<feature type="compositionally biased region" description="Gly residues" evidence="12">
    <location>
        <begin position="177"/>
        <end position="190"/>
    </location>
</feature>
<feature type="transmembrane region" description="Helical" evidence="9">
    <location>
        <begin position="95"/>
        <end position="114"/>
    </location>
</feature>
<dbReference type="PANTHER" id="PTHR33695:SF1">
    <property type="entry name" value="LIPOPROTEIN SIGNAL PEPTIDASE"/>
    <property type="match status" value="1"/>
</dbReference>
<gene>
    <name evidence="9" type="primary">lspA</name>
    <name evidence="14" type="ORF">HNR23_002496</name>
</gene>
<comment type="function">
    <text evidence="9 10">This protein specifically catalyzes the removal of signal peptides from prolipoproteins.</text>
</comment>
<comment type="pathway">
    <text evidence="9">Protein modification; lipoprotein biosynthesis (signal peptide cleavage).</text>
</comment>
<keyword evidence="3 9" id="KW-0645">Protease</keyword>
<comment type="subcellular location">
    <subcellularLocation>
        <location evidence="9">Cell membrane</location>
        <topology evidence="9">Multi-pass membrane protein</topology>
    </subcellularLocation>
</comment>
<proteinExistence type="inferred from homology"/>
<keyword evidence="15" id="KW-1185">Reference proteome</keyword>
<keyword evidence="5 9" id="KW-0064">Aspartyl protease</keyword>
<protein>
    <recommendedName>
        <fullName evidence="9">Lipoprotein signal peptidase</fullName>
        <ecNumber evidence="9">3.4.23.36</ecNumber>
    </recommendedName>
    <alternativeName>
        <fullName evidence="9">Prolipoprotein signal peptidase</fullName>
    </alternativeName>
    <alternativeName>
        <fullName evidence="9">Signal peptidase II</fullName>
        <shortName evidence="9">SPase II</shortName>
    </alternativeName>
</protein>
<feature type="chain" id="PRO_5031189254" description="Lipoprotein signal peptidase" evidence="13">
    <location>
        <begin position="25"/>
        <end position="219"/>
    </location>
</feature>
<keyword evidence="6 9" id="KW-0378">Hydrolase</keyword>
<name>A0A7W9YJP3_9ACTN</name>
<dbReference type="PANTHER" id="PTHR33695">
    <property type="entry name" value="LIPOPROTEIN SIGNAL PEPTIDASE"/>
    <property type="match status" value="1"/>
</dbReference>
<feature type="active site" evidence="9">
    <location>
        <position position="141"/>
    </location>
</feature>
<evidence type="ECO:0000256" key="11">
    <source>
        <dbReference type="RuleBase" id="RU004181"/>
    </source>
</evidence>
<feature type="transmembrane region" description="Helical" evidence="9">
    <location>
        <begin position="134"/>
        <end position="156"/>
    </location>
</feature>
<evidence type="ECO:0000256" key="2">
    <source>
        <dbReference type="ARBA" id="ARBA00022475"/>
    </source>
</evidence>
<evidence type="ECO:0000256" key="13">
    <source>
        <dbReference type="SAM" id="SignalP"/>
    </source>
</evidence>
<evidence type="ECO:0000256" key="12">
    <source>
        <dbReference type="SAM" id="MobiDB-lite"/>
    </source>
</evidence>
<evidence type="ECO:0000313" key="14">
    <source>
        <dbReference type="EMBL" id="MBB6172436.1"/>
    </source>
</evidence>
<dbReference type="PRINTS" id="PR00781">
    <property type="entry name" value="LIPOSIGPTASE"/>
</dbReference>
<feature type="signal peptide" evidence="13">
    <location>
        <begin position="1"/>
        <end position="24"/>
    </location>
</feature>
<comment type="similarity">
    <text evidence="1 9 11">Belongs to the peptidase A8 family.</text>
</comment>
<dbReference type="UniPathway" id="UPA00665"/>
<dbReference type="PROSITE" id="PS00855">
    <property type="entry name" value="SPASE_II"/>
    <property type="match status" value="1"/>
</dbReference>
<evidence type="ECO:0000256" key="5">
    <source>
        <dbReference type="ARBA" id="ARBA00022750"/>
    </source>
</evidence>
<dbReference type="RefSeq" id="WP_184075734.1">
    <property type="nucleotide sequence ID" value="NZ_JACHDS010000001.1"/>
</dbReference>
<evidence type="ECO:0000256" key="10">
    <source>
        <dbReference type="RuleBase" id="RU000594"/>
    </source>
</evidence>
<dbReference type="Pfam" id="PF01252">
    <property type="entry name" value="Peptidase_A8"/>
    <property type="match status" value="1"/>
</dbReference>
<dbReference type="InterPro" id="IPR001872">
    <property type="entry name" value="Peptidase_A8"/>
</dbReference>
<keyword evidence="7 9" id="KW-1133">Transmembrane helix</keyword>
<evidence type="ECO:0000256" key="8">
    <source>
        <dbReference type="ARBA" id="ARBA00023136"/>
    </source>
</evidence>
<feature type="region of interest" description="Disordered" evidence="12">
    <location>
        <begin position="164"/>
        <end position="219"/>
    </location>
</feature>
<dbReference type="Proteomes" id="UP000546642">
    <property type="component" value="Unassembled WGS sequence"/>
</dbReference>
<evidence type="ECO:0000313" key="15">
    <source>
        <dbReference type="Proteomes" id="UP000546642"/>
    </source>
</evidence>
<evidence type="ECO:0000256" key="3">
    <source>
        <dbReference type="ARBA" id="ARBA00022670"/>
    </source>
</evidence>
<dbReference type="HAMAP" id="MF_00161">
    <property type="entry name" value="LspA"/>
    <property type="match status" value="1"/>
</dbReference>
<comment type="catalytic activity">
    <reaction evidence="9 10">
        <text>Release of signal peptides from bacterial membrane prolipoproteins. Hydrolyzes -Xaa-Yaa-Zaa-|-(S,diacylglyceryl)Cys-, in which Xaa is hydrophobic (preferably Leu), and Yaa (Ala or Ser) and Zaa (Gly or Ala) have small, neutral side chains.</text>
        <dbReference type="EC" id="3.4.23.36"/>
    </reaction>
</comment>
<evidence type="ECO:0000256" key="4">
    <source>
        <dbReference type="ARBA" id="ARBA00022692"/>
    </source>
</evidence>
<keyword evidence="8 9" id="KW-0472">Membrane</keyword>
<dbReference type="GO" id="GO:0006508">
    <property type="term" value="P:proteolysis"/>
    <property type="evidence" value="ECO:0007669"/>
    <property type="project" value="UniProtKB-KW"/>
</dbReference>
<evidence type="ECO:0000256" key="1">
    <source>
        <dbReference type="ARBA" id="ARBA00006139"/>
    </source>
</evidence>
<dbReference type="AlphaFoldDB" id="A0A7W9YJP3"/>
<keyword evidence="13" id="KW-0732">Signal</keyword>
<keyword evidence="2 9" id="KW-1003">Cell membrane</keyword>
<dbReference type="EMBL" id="JACHDS010000001">
    <property type="protein sequence ID" value="MBB6172436.1"/>
    <property type="molecule type" value="Genomic_DNA"/>
</dbReference>
<organism evidence="14 15">
    <name type="scientific">Nocardiopsis mwathae</name>
    <dbReference type="NCBI Taxonomy" id="1472723"/>
    <lineage>
        <taxon>Bacteria</taxon>
        <taxon>Bacillati</taxon>
        <taxon>Actinomycetota</taxon>
        <taxon>Actinomycetes</taxon>
        <taxon>Streptosporangiales</taxon>
        <taxon>Nocardiopsidaceae</taxon>
        <taxon>Nocardiopsis</taxon>
    </lineage>
</organism>
<keyword evidence="4 9" id="KW-0812">Transmembrane</keyword>
<feature type="transmembrane region" description="Helical" evidence="9">
    <location>
        <begin position="59"/>
        <end position="83"/>
    </location>
</feature>
<evidence type="ECO:0000256" key="7">
    <source>
        <dbReference type="ARBA" id="ARBA00022989"/>
    </source>
</evidence>
<evidence type="ECO:0000256" key="9">
    <source>
        <dbReference type="HAMAP-Rule" id="MF_00161"/>
    </source>
</evidence>
<dbReference type="GO" id="GO:0005886">
    <property type="term" value="C:plasma membrane"/>
    <property type="evidence" value="ECO:0007669"/>
    <property type="project" value="UniProtKB-SubCell"/>
</dbReference>
<dbReference type="NCBIfam" id="TIGR00077">
    <property type="entry name" value="lspA"/>
    <property type="match status" value="1"/>
</dbReference>
<reference evidence="14 15" key="1">
    <citation type="submission" date="2020-08" db="EMBL/GenBank/DDBJ databases">
        <title>Sequencing the genomes of 1000 actinobacteria strains.</title>
        <authorList>
            <person name="Klenk H.-P."/>
        </authorList>
    </citation>
    <scope>NUCLEOTIDE SEQUENCE [LARGE SCALE GENOMIC DNA]</scope>
    <source>
        <strain evidence="14 15">DSM 46659</strain>
    </source>
</reference>
<comment type="caution">
    <text evidence="14">The sequence shown here is derived from an EMBL/GenBank/DDBJ whole genome shotgun (WGS) entry which is preliminary data.</text>
</comment>
<feature type="compositionally biased region" description="Basic and acidic residues" evidence="12">
    <location>
        <begin position="204"/>
        <end position="219"/>
    </location>
</feature>
<feature type="active site" evidence="9">
    <location>
        <position position="127"/>
    </location>
</feature>
<dbReference type="GO" id="GO:0004190">
    <property type="term" value="F:aspartic-type endopeptidase activity"/>
    <property type="evidence" value="ECO:0007669"/>
    <property type="project" value="UniProtKB-UniRule"/>
</dbReference>
<accession>A0A7W9YJP3</accession>
<comment type="caution">
    <text evidence="9">Lacks conserved residue(s) required for the propagation of feature annotation.</text>
</comment>
<sequence length="219" mass="22435">MNGPAAKKPRRFVLLLSLALVAFAADLATKEIVLARLLPGESVPVVGELLRLTLVFNSGAAFSIGTGVTWVFTLIASAVALYIVTMGRKLRSTGWAVALGLILGGATGNLYDRFFRPPAPLYGEVVDWIQVPNWPVFNLADSCIVVGGVLAVILAFRGINIDGTRESDTGGEPDGASAGGSAGTESGGSRGTDSAGTGGEDDGERGRAGGDGADKGDRT</sequence>
<evidence type="ECO:0000256" key="6">
    <source>
        <dbReference type="ARBA" id="ARBA00022801"/>
    </source>
</evidence>